<reference evidence="1" key="1">
    <citation type="journal article" date="2012" name="Nat. Biotechnol.">
        <title>Reference genome sequence of the model plant Setaria.</title>
        <authorList>
            <person name="Bennetzen J.L."/>
            <person name="Schmutz J."/>
            <person name="Wang H."/>
            <person name="Percifield R."/>
            <person name="Hawkins J."/>
            <person name="Pontaroli A.C."/>
            <person name="Estep M."/>
            <person name="Feng L."/>
            <person name="Vaughn J.N."/>
            <person name="Grimwood J."/>
            <person name="Jenkins J."/>
            <person name="Barry K."/>
            <person name="Lindquist E."/>
            <person name="Hellsten U."/>
            <person name="Deshpande S."/>
            <person name="Wang X."/>
            <person name="Wu X."/>
            <person name="Mitros T."/>
            <person name="Triplett J."/>
            <person name="Yang X."/>
            <person name="Ye C.Y."/>
            <person name="Mauro-Herrera M."/>
            <person name="Wang L."/>
            <person name="Li P."/>
            <person name="Sharma M."/>
            <person name="Sharma R."/>
            <person name="Ronald P.C."/>
            <person name="Panaud O."/>
            <person name="Kellogg E.A."/>
            <person name="Brutnell T.P."/>
            <person name="Doust A.N."/>
            <person name="Tuskan G.A."/>
            <person name="Rokhsar D."/>
            <person name="Devos K.M."/>
        </authorList>
    </citation>
    <scope>NUCLEOTIDE SEQUENCE [LARGE SCALE GENOMIC DNA]</scope>
    <source>
        <strain evidence="1">Yugu1</strain>
    </source>
</reference>
<proteinExistence type="predicted"/>
<dbReference type="EMBL" id="CM003532">
    <property type="protein sequence ID" value="RCV23579.1"/>
    <property type="molecule type" value="Genomic_DNA"/>
</dbReference>
<dbReference type="PANTHER" id="PTHR36140">
    <property type="entry name" value="F-BOX DOMAIN-CONTAINING PROTEIN-RELATED"/>
    <property type="match status" value="1"/>
</dbReference>
<accession>A0A368R059</accession>
<reference evidence="1" key="2">
    <citation type="submission" date="2015-07" db="EMBL/GenBank/DDBJ databases">
        <authorList>
            <person name="Noorani M."/>
        </authorList>
    </citation>
    <scope>NUCLEOTIDE SEQUENCE</scope>
    <source>
        <strain evidence="1">Yugu1</strain>
    </source>
</reference>
<sequence>MVSQLQLGLRTHTAGRRKEDGRRKYFPNFYTARRPHAAQHGGGDNVAQLPGRDAHRRPGLFSPAAGVRGVAPERGEATLPVVVDEQQPEEFGAAPSTSLAKNSYFDIPGGDGDDFQFQNGRKESSSDEEAIMVHHMKMNCRDLRTHKLRWIGEKSGLVVFTMGDGGGAHALNLQEGTVEKLADEGHSWGNAVGFEMDWAAYLLSISIPSTSDSKC</sequence>
<gene>
    <name evidence="1" type="ORF">SETIT_5G017900v2</name>
</gene>
<dbReference type="PANTHER" id="PTHR36140:SF9">
    <property type="entry name" value="F-BOX DOMAIN CONTAINING PROTEIN"/>
    <property type="match status" value="1"/>
</dbReference>
<protein>
    <submittedName>
        <fullName evidence="1">Uncharacterized protein</fullName>
    </submittedName>
</protein>
<dbReference type="OrthoDB" id="689753at2759"/>
<dbReference type="AlphaFoldDB" id="A0A368R059"/>
<name>A0A368R059_SETIT</name>
<evidence type="ECO:0000313" key="1">
    <source>
        <dbReference type="EMBL" id="RCV23579.1"/>
    </source>
</evidence>
<organism evidence="1">
    <name type="scientific">Setaria italica</name>
    <name type="common">Foxtail millet</name>
    <name type="synonym">Panicum italicum</name>
    <dbReference type="NCBI Taxonomy" id="4555"/>
    <lineage>
        <taxon>Eukaryota</taxon>
        <taxon>Viridiplantae</taxon>
        <taxon>Streptophyta</taxon>
        <taxon>Embryophyta</taxon>
        <taxon>Tracheophyta</taxon>
        <taxon>Spermatophyta</taxon>
        <taxon>Magnoliopsida</taxon>
        <taxon>Liliopsida</taxon>
        <taxon>Poales</taxon>
        <taxon>Poaceae</taxon>
        <taxon>PACMAD clade</taxon>
        <taxon>Panicoideae</taxon>
        <taxon>Panicodae</taxon>
        <taxon>Paniceae</taxon>
        <taxon>Cenchrinae</taxon>
        <taxon>Setaria</taxon>
    </lineage>
</organism>